<evidence type="ECO:0000313" key="3">
    <source>
        <dbReference type="EMBL" id="OIN89555.1"/>
    </source>
</evidence>
<organism evidence="3 4">
    <name type="scientific">Candidatus Berkelbacteria bacterium CG1_02_42_45</name>
    <dbReference type="NCBI Taxonomy" id="1805036"/>
    <lineage>
        <taxon>Bacteria</taxon>
        <taxon>Candidatus Berkelbacteria</taxon>
    </lineage>
</organism>
<dbReference type="AlphaFoldDB" id="A0A1J4RQ90"/>
<accession>A0A1J4RQ90</accession>
<gene>
    <name evidence="3" type="ORF">AUJ40_01705</name>
</gene>
<evidence type="ECO:0000259" key="2">
    <source>
        <dbReference type="Pfam" id="PF13439"/>
    </source>
</evidence>
<name>A0A1J4RQ90_9BACT</name>
<reference evidence="3 4" key="1">
    <citation type="journal article" date="2016" name="Environ. Microbiol.">
        <title>Genomic resolution of a cold subsurface aquifer community provides metabolic insights for novel microbes adapted to high CO concentrations.</title>
        <authorList>
            <person name="Probst A.J."/>
            <person name="Castelle C.J."/>
            <person name="Singh A."/>
            <person name="Brown C.T."/>
            <person name="Anantharaman K."/>
            <person name="Sharon I."/>
            <person name="Hug L.A."/>
            <person name="Burstein D."/>
            <person name="Emerson J.B."/>
            <person name="Thomas B.C."/>
            <person name="Banfield J.F."/>
        </authorList>
    </citation>
    <scope>NUCLEOTIDE SEQUENCE [LARGE SCALE GENOMIC DNA]</scope>
    <source>
        <strain evidence="3">CG1_02_42_45</strain>
    </source>
</reference>
<dbReference type="GO" id="GO:0016757">
    <property type="term" value="F:glycosyltransferase activity"/>
    <property type="evidence" value="ECO:0007669"/>
    <property type="project" value="InterPro"/>
</dbReference>
<dbReference type="Pfam" id="PF00534">
    <property type="entry name" value="Glycos_transf_1"/>
    <property type="match status" value="1"/>
</dbReference>
<proteinExistence type="predicted"/>
<dbReference type="Pfam" id="PF13439">
    <property type="entry name" value="Glyco_transf_4"/>
    <property type="match status" value="1"/>
</dbReference>
<comment type="caution">
    <text evidence="3">The sequence shown here is derived from an EMBL/GenBank/DDBJ whole genome shotgun (WGS) entry which is preliminary data.</text>
</comment>
<dbReference type="InterPro" id="IPR028098">
    <property type="entry name" value="Glyco_trans_4-like_N"/>
</dbReference>
<dbReference type="Proteomes" id="UP000182753">
    <property type="component" value="Unassembled WGS sequence"/>
</dbReference>
<dbReference type="PANTHER" id="PTHR12526">
    <property type="entry name" value="GLYCOSYLTRANSFERASE"/>
    <property type="match status" value="1"/>
</dbReference>
<feature type="domain" description="Glycosyl transferase family 1" evidence="1">
    <location>
        <begin position="188"/>
        <end position="344"/>
    </location>
</feature>
<dbReference type="Gene3D" id="3.40.50.2000">
    <property type="entry name" value="Glycogen Phosphorylase B"/>
    <property type="match status" value="2"/>
</dbReference>
<dbReference type="EMBL" id="MNUJ01000035">
    <property type="protein sequence ID" value="OIN89555.1"/>
    <property type="molecule type" value="Genomic_DNA"/>
</dbReference>
<evidence type="ECO:0000313" key="4">
    <source>
        <dbReference type="Proteomes" id="UP000182753"/>
    </source>
</evidence>
<sequence length="372" mass="42526">MKVPISIVSNIFNPTGPAAPGGLEIFNYYLARELEKRGEDVKLFASGDSQKLRCLVPLVDKSLQFSKSKEFLFDPWNYRKITFEEFAIFAKFIEDKSNHNRVLHFNMDNFLPVYLAAKKGLPMLNTIHLLTKSLGYRILGDLLTEEEMRSVHFIGVSKRQVKDFPYNYRVIHHGVDLRDFHYSDNFSNNFIWIGRFVEAKGCSDAIAAAKKAGEKLEIGGEAKIKNEVEYFESSIKPELNRKIKLKGFVKQNTRSDFYQAKALIFSSKKDEAFGLTIIEAMACGTPVIAYARGAASEVIKEGKTGFIIQPDDVNGLVSAMKKINQLPAKEYLAMRKRCRENIEKNFSLKIMADRYLEVYNEIYQDFLSKKSK</sequence>
<protein>
    <recommendedName>
        <fullName evidence="5">Glycosyl transferase family 1 domain-containing protein</fullName>
    </recommendedName>
</protein>
<dbReference type="SUPFAM" id="SSF53756">
    <property type="entry name" value="UDP-Glycosyltransferase/glycogen phosphorylase"/>
    <property type="match status" value="1"/>
</dbReference>
<dbReference type="PANTHER" id="PTHR12526:SF595">
    <property type="entry name" value="BLL5217 PROTEIN"/>
    <property type="match status" value="1"/>
</dbReference>
<dbReference type="InterPro" id="IPR001296">
    <property type="entry name" value="Glyco_trans_1"/>
</dbReference>
<evidence type="ECO:0008006" key="5">
    <source>
        <dbReference type="Google" id="ProtNLM"/>
    </source>
</evidence>
<feature type="domain" description="Glycosyltransferase subfamily 4-like N-terminal" evidence="2">
    <location>
        <begin position="20"/>
        <end position="177"/>
    </location>
</feature>
<evidence type="ECO:0000259" key="1">
    <source>
        <dbReference type="Pfam" id="PF00534"/>
    </source>
</evidence>